<evidence type="ECO:0000313" key="3">
    <source>
        <dbReference type="EMBL" id="SFQ22978.1"/>
    </source>
</evidence>
<dbReference type="InterPro" id="IPR006528">
    <property type="entry name" value="Phage_head_morphogenesis_dom"/>
</dbReference>
<sequence length="293" mass="33771">MSKRDLEKELLRIRQDADKLATKESAKLLKAYKRALERIKKQIADIYMEYDITGDLGLGKIHRFSVLSKLEKELLKLAQELGAEDILLTGDIVEKTFKETYYKTAYILDKGIETGISFAILKPEFVKAAINMPIEGKRFSDRIWDNKSKLVARVRDSVERALIDGTDIRKLAKEITNDFGSSIYESQRLISTEVARAHTMAQEEIYHNSGVVQKVMWNATLEDNTCEECQALDGQIFDLDGDRPEIPLHPNCRCVFIPVVDGWSPSRRRDQESGEIIEYKNYQQWLKDKNIDY</sequence>
<accession>A0A1I5WTQ5</accession>
<evidence type="ECO:0000313" key="4">
    <source>
        <dbReference type="Proteomes" id="UP000198577"/>
    </source>
</evidence>
<dbReference type="STRING" id="937334.SAMN05444406_11924"/>
<feature type="domain" description="Phage head morphogenesis" evidence="2">
    <location>
        <begin position="153"/>
        <end position="257"/>
    </location>
</feature>
<evidence type="ECO:0000259" key="2">
    <source>
        <dbReference type="Pfam" id="PF04233"/>
    </source>
</evidence>
<organism evidence="3 4">
    <name type="scientific">Caldicoprobacter faecalis</name>
    <dbReference type="NCBI Taxonomy" id="937334"/>
    <lineage>
        <taxon>Bacteria</taxon>
        <taxon>Bacillati</taxon>
        <taxon>Bacillota</taxon>
        <taxon>Clostridia</taxon>
        <taxon>Caldicoprobacterales</taxon>
        <taxon>Caldicoprobacteraceae</taxon>
        <taxon>Caldicoprobacter</taxon>
    </lineage>
</organism>
<dbReference type="SUPFAM" id="SSF158397">
    <property type="entry name" value="TM1646-like"/>
    <property type="match status" value="1"/>
</dbReference>
<gene>
    <name evidence="3" type="ORF">SAMN05444406_11924</name>
</gene>
<dbReference type="AlphaFoldDB" id="A0A1I5WTQ5"/>
<protein>
    <submittedName>
        <fullName evidence="3">Phage putative head morphogenesis protein, SPP1 gp7 family</fullName>
    </submittedName>
</protein>
<dbReference type="InterPro" id="IPR024042">
    <property type="entry name" value="TM1646-like_dom_sf"/>
</dbReference>
<proteinExistence type="predicted"/>
<dbReference type="Proteomes" id="UP000198577">
    <property type="component" value="Unassembled WGS sequence"/>
</dbReference>
<dbReference type="Pfam" id="PF04233">
    <property type="entry name" value="Phage_Mu_F"/>
    <property type="match status" value="1"/>
</dbReference>
<reference evidence="3 4" key="1">
    <citation type="submission" date="2016-10" db="EMBL/GenBank/DDBJ databases">
        <authorList>
            <person name="de Groot N.N."/>
        </authorList>
    </citation>
    <scope>NUCLEOTIDE SEQUENCE [LARGE SCALE GENOMIC DNA]</scope>
    <source>
        <strain evidence="3 4">DSM 20678</strain>
    </source>
</reference>
<dbReference type="OrthoDB" id="9765386at2"/>
<evidence type="ECO:0000256" key="1">
    <source>
        <dbReference type="SAM" id="Coils"/>
    </source>
</evidence>
<keyword evidence="1" id="KW-0175">Coiled coil</keyword>
<feature type="coiled-coil region" evidence="1">
    <location>
        <begin position="3"/>
        <end position="49"/>
    </location>
</feature>
<dbReference type="RefSeq" id="WP_092282459.1">
    <property type="nucleotide sequence ID" value="NZ_FOXR01000019.1"/>
</dbReference>
<keyword evidence="4" id="KW-1185">Reference proteome</keyword>
<dbReference type="NCBIfam" id="TIGR01641">
    <property type="entry name" value="phageSPP1_gp7"/>
    <property type="match status" value="1"/>
</dbReference>
<dbReference type="EMBL" id="FOXR01000019">
    <property type="protein sequence ID" value="SFQ22978.1"/>
    <property type="molecule type" value="Genomic_DNA"/>
</dbReference>
<name>A0A1I5WTQ5_9FIRM</name>